<dbReference type="InterPro" id="IPR036390">
    <property type="entry name" value="WH_DNA-bd_sf"/>
</dbReference>
<sequence>MKLDRLLRMTMLLLDRKKVTARELAEEFHVSVRTVYRDIDTLSSAGIPVVSYQGANGGISLIEDYRIDKHFLKAGEISSLSLALKSLLTAYEDPNAKTVLEKIRHVANIESKEDYLFIDDSPWGQDVHIKQKRTFLKAAIETSTCVEILYGNGTDTPRMIEPHTLVQKGRSWYVYSYCLQRQAFRLFKLTRIKELQLTGQTFQRKEVNVSELPWDTDWYDHKVVTLKLAYQQEIREKVEEMFGVEAIDEEKQTVTLQLPEDQWLYGFLLSFSDKIEVLEPMHIREIIQRQARNILNVYKT</sequence>
<dbReference type="SMART" id="SM00420">
    <property type="entry name" value="HTH_DEOR"/>
    <property type="match status" value="1"/>
</dbReference>
<dbReference type="Proteomes" id="UP000679950">
    <property type="component" value="Unassembled WGS sequence"/>
</dbReference>
<dbReference type="PANTHER" id="PTHR34580">
    <property type="match status" value="1"/>
</dbReference>
<dbReference type="PANTHER" id="PTHR34580:SF8">
    <property type="entry name" value="WYL DOMAIN-CONTAINING PROTEIN"/>
    <property type="match status" value="1"/>
</dbReference>
<keyword evidence="2" id="KW-0804">Transcription</keyword>
<dbReference type="SUPFAM" id="SSF46785">
    <property type="entry name" value="Winged helix' DNA-binding domain"/>
    <property type="match status" value="1"/>
</dbReference>
<dbReference type="PIRSF" id="PIRSF016838">
    <property type="entry name" value="PafC"/>
    <property type="match status" value="1"/>
</dbReference>
<dbReference type="InterPro" id="IPR001034">
    <property type="entry name" value="DeoR_HTH"/>
</dbReference>
<name>A0ABQ4KMA5_9BACI</name>
<dbReference type="Pfam" id="PF25583">
    <property type="entry name" value="WCX"/>
    <property type="match status" value="1"/>
</dbReference>
<organism evidence="4 5">
    <name type="scientific">Lederbergia ruris</name>
    <dbReference type="NCBI Taxonomy" id="217495"/>
    <lineage>
        <taxon>Bacteria</taxon>
        <taxon>Bacillati</taxon>
        <taxon>Bacillota</taxon>
        <taxon>Bacilli</taxon>
        <taxon>Bacillales</taxon>
        <taxon>Bacillaceae</taxon>
        <taxon>Lederbergia</taxon>
    </lineage>
</organism>
<evidence type="ECO:0000259" key="3">
    <source>
        <dbReference type="PROSITE" id="PS51000"/>
    </source>
</evidence>
<evidence type="ECO:0000256" key="1">
    <source>
        <dbReference type="ARBA" id="ARBA00023015"/>
    </source>
</evidence>
<feature type="domain" description="HTH deoR-type" evidence="3">
    <location>
        <begin position="2"/>
        <end position="57"/>
    </location>
</feature>
<dbReference type="InterPro" id="IPR057727">
    <property type="entry name" value="WCX_dom"/>
</dbReference>
<reference evidence="4 5" key="1">
    <citation type="submission" date="2021-03" db="EMBL/GenBank/DDBJ databases">
        <title>Antimicrobial resistance genes in bacteria isolated from Japanese honey, and their potential for conferring macrolide and lincosamide resistance in the American foulbrood pathogen Paenibacillus larvae.</title>
        <authorList>
            <person name="Okamoto M."/>
            <person name="Kumagai M."/>
            <person name="Kanamori H."/>
            <person name="Takamatsu D."/>
        </authorList>
    </citation>
    <scope>NUCLEOTIDE SEQUENCE [LARGE SCALE GENOMIC DNA]</scope>
    <source>
        <strain evidence="4 5">J8TS2</strain>
    </source>
</reference>
<dbReference type="Gene3D" id="1.10.10.10">
    <property type="entry name" value="Winged helix-like DNA-binding domain superfamily/Winged helix DNA-binding domain"/>
    <property type="match status" value="1"/>
</dbReference>
<dbReference type="InterPro" id="IPR051534">
    <property type="entry name" value="CBASS_pafABC_assoc_protein"/>
</dbReference>
<dbReference type="EMBL" id="BORB01000021">
    <property type="protein sequence ID" value="GIN58299.1"/>
    <property type="molecule type" value="Genomic_DNA"/>
</dbReference>
<keyword evidence="1" id="KW-0805">Transcription regulation</keyword>
<dbReference type="Pfam" id="PF08279">
    <property type="entry name" value="HTH_11"/>
    <property type="match status" value="1"/>
</dbReference>
<dbReference type="InterPro" id="IPR028349">
    <property type="entry name" value="PafC-like"/>
</dbReference>
<dbReference type="PROSITE" id="PS52050">
    <property type="entry name" value="WYL"/>
    <property type="match status" value="1"/>
</dbReference>
<gene>
    <name evidence="4" type="primary">yobV</name>
    <name evidence="4" type="ORF">J8TS2_26180</name>
</gene>
<dbReference type="InterPro" id="IPR036388">
    <property type="entry name" value="WH-like_DNA-bd_sf"/>
</dbReference>
<evidence type="ECO:0000256" key="2">
    <source>
        <dbReference type="ARBA" id="ARBA00023163"/>
    </source>
</evidence>
<dbReference type="Pfam" id="PF13280">
    <property type="entry name" value="WYL"/>
    <property type="match status" value="1"/>
</dbReference>
<keyword evidence="5" id="KW-1185">Reference proteome</keyword>
<evidence type="ECO:0000313" key="4">
    <source>
        <dbReference type="EMBL" id="GIN58299.1"/>
    </source>
</evidence>
<protein>
    <submittedName>
        <fullName evidence="4">HTH-type transcriptional regulator YobV</fullName>
    </submittedName>
</protein>
<evidence type="ECO:0000313" key="5">
    <source>
        <dbReference type="Proteomes" id="UP000679950"/>
    </source>
</evidence>
<accession>A0ABQ4KMA5</accession>
<dbReference type="RefSeq" id="WP_212966546.1">
    <property type="nucleotide sequence ID" value="NZ_BORB01000021.1"/>
</dbReference>
<comment type="caution">
    <text evidence="4">The sequence shown here is derived from an EMBL/GenBank/DDBJ whole genome shotgun (WGS) entry which is preliminary data.</text>
</comment>
<dbReference type="InterPro" id="IPR026881">
    <property type="entry name" value="WYL_dom"/>
</dbReference>
<dbReference type="InterPro" id="IPR013196">
    <property type="entry name" value="HTH_11"/>
</dbReference>
<proteinExistence type="predicted"/>
<dbReference type="PROSITE" id="PS51000">
    <property type="entry name" value="HTH_DEOR_2"/>
    <property type="match status" value="1"/>
</dbReference>